<keyword evidence="2" id="KW-1185">Reference proteome</keyword>
<proteinExistence type="predicted"/>
<dbReference type="EMBL" id="KR063279">
    <property type="protein sequence ID" value="AKL88220.1"/>
    <property type="molecule type" value="Genomic_DNA"/>
</dbReference>
<organism evidence="1 2">
    <name type="scientific">Gordonia phage GMA3</name>
    <dbReference type="NCBI Taxonomy" id="1647284"/>
    <lineage>
        <taxon>Viruses</taxon>
        <taxon>Duplodnaviria</taxon>
        <taxon>Heunggongvirae</taxon>
        <taxon>Uroviricota</taxon>
        <taxon>Caudoviricetes</taxon>
        <taxon>Gamtrevirus</taxon>
        <taxon>Gamtrevirus GMA3</taxon>
    </lineage>
</organism>
<evidence type="ECO:0000313" key="1">
    <source>
        <dbReference type="EMBL" id="AKL88220.1"/>
    </source>
</evidence>
<gene>
    <name evidence="1" type="ORF">GMA3_43</name>
</gene>
<protein>
    <submittedName>
        <fullName evidence="1">Uncharacterized protein</fullName>
    </submittedName>
</protein>
<accession>A0A0K0NKJ3</accession>
<reference evidence="1 2" key="1">
    <citation type="journal article" date="2015" name="PLoS ONE">
        <title>Lysis to Kill: Evaluation of the Lytic Abilities, and Genomics of Nine Bacteriophages Infective for Gordonia spp. and Their Potential Use in Activated Sludge Foam Biocontrol.</title>
        <authorList>
            <person name="Dyson Z.A."/>
            <person name="Tucci J."/>
            <person name="Seviour R.J."/>
            <person name="Petrovski S."/>
        </authorList>
    </citation>
    <scope>NUCLEOTIDE SEQUENCE [LARGE SCALE GENOMIC DNA]</scope>
</reference>
<name>A0A0K0NKJ3_9CAUD</name>
<evidence type="ECO:0000313" key="2">
    <source>
        <dbReference type="Proteomes" id="UP000204451"/>
    </source>
</evidence>
<dbReference type="GeneID" id="26516914"/>
<dbReference type="KEGG" id="vg:26516914"/>
<dbReference type="RefSeq" id="YP_009188611.1">
    <property type="nucleotide sequence ID" value="NC_028668.1"/>
</dbReference>
<dbReference type="Proteomes" id="UP000204451">
    <property type="component" value="Segment"/>
</dbReference>
<sequence length="112" mass="13321">MPAIGIIKKEQPHRCSPPEYPLVRGWYDAPIYPEGTVWICDDCRKPWIVVDTLFQTEWKEALGIHSTRKQKRKVRKLVKVYKKYGKSINFPRVYQKTYDSISEFMDAQKEDK</sequence>